<dbReference type="Gene3D" id="3.80.10.10">
    <property type="entry name" value="Ribonuclease Inhibitor"/>
    <property type="match status" value="1"/>
</dbReference>
<keyword evidence="3" id="KW-1185">Reference proteome</keyword>
<evidence type="ECO:0000259" key="1">
    <source>
        <dbReference type="Pfam" id="PF00646"/>
    </source>
</evidence>
<reference evidence="2 3" key="1">
    <citation type="submission" date="2024-02" db="EMBL/GenBank/DDBJ databases">
        <title>A draft genome for the cacao thread blight pathogen Marasmius crinis-equi.</title>
        <authorList>
            <person name="Cohen S.P."/>
            <person name="Baruah I.K."/>
            <person name="Amoako-Attah I."/>
            <person name="Bukari Y."/>
            <person name="Meinhardt L.W."/>
            <person name="Bailey B.A."/>
        </authorList>
    </citation>
    <scope>NUCLEOTIDE SEQUENCE [LARGE SCALE GENOMIC DNA]</scope>
    <source>
        <strain evidence="2 3">GH-76</strain>
    </source>
</reference>
<dbReference type="InterPro" id="IPR032675">
    <property type="entry name" value="LRR_dom_sf"/>
</dbReference>
<dbReference type="SUPFAM" id="SSF81383">
    <property type="entry name" value="F-box domain"/>
    <property type="match status" value="1"/>
</dbReference>
<gene>
    <name evidence="2" type="ORF">V5O48_001938</name>
</gene>
<dbReference type="Pfam" id="PF00646">
    <property type="entry name" value="F-box"/>
    <property type="match status" value="1"/>
</dbReference>
<sequence>MAETSKPSRYLPNELLTYILRSCGPREQAVLCRTSKGFRAIVQGSLYEHIKLGSPVQAESFSRTILKGDQKYSALIKDLKIVIISSFNSNYDSKSFITLLNLVLQRLKILESLRISLEIADKSYLHLALSDCTFPNLRTFHFGQTGEISAPGVLQFLKRHPSLKNLSIDTDEYMHPIVDHPDYSDDVLVLAELESYSGPLNFLKFFAKKASSLSSVLIKLKVKNNPASPATIPVGQLGALEKIPGMGRGVSLAFETSASFSRILQWTSAALPKLHSLAVYSRNGDALRVRTGPGVSQEAVDLITSLFARFQALQKLIYNDSPTFKLPRSPLNAAEDAKALGKACRSLRDIRIYGSHFIRKDAEGWVLQEGGS</sequence>
<evidence type="ECO:0000313" key="3">
    <source>
        <dbReference type="Proteomes" id="UP001465976"/>
    </source>
</evidence>
<dbReference type="Proteomes" id="UP001465976">
    <property type="component" value="Unassembled WGS sequence"/>
</dbReference>
<protein>
    <recommendedName>
        <fullName evidence="1">F-box domain-containing protein</fullName>
    </recommendedName>
</protein>
<name>A0ABR3FXT8_9AGAR</name>
<comment type="caution">
    <text evidence="2">The sequence shown here is derived from an EMBL/GenBank/DDBJ whole genome shotgun (WGS) entry which is preliminary data.</text>
</comment>
<dbReference type="InterPro" id="IPR001810">
    <property type="entry name" value="F-box_dom"/>
</dbReference>
<evidence type="ECO:0000313" key="2">
    <source>
        <dbReference type="EMBL" id="KAL0580079.1"/>
    </source>
</evidence>
<organism evidence="2 3">
    <name type="scientific">Marasmius crinis-equi</name>
    <dbReference type="NCBI Taxonomy" id="585013"/>
    <lineage>
        <taxon>Eukaryota</taxon>
        <taxon>Fungi</taxon>
        <taxon>Dikarya</taxon>
        <taxon>Basidiomycota</taxon>
        <taxon>Agaricomycotina</taxon>
        <taxon>Agaricomycetes</taxon>
        <taxon>Agaricomycetidae</taxon>
        <taxon>Agaricales</taxon>
        <taxon>Marasmiineae</taxon>
        <taxon>Marasmiaceae</taxon>
        <taxon>Marasmius</taxon>
    </lineage>
</organism>
<accession>A0ABR3FXT8</accession>
<dbReference type="EMBL" id="JBAHYK010000040">
    <property type="protein sequence ID" value="KAL0580079.1"/>
    <property type="molecule type" value="Genomic_DNA"/>
</dbReference>
<feature type="domain" description="F-box" evidence="1">
    <location>
        <begin position="11"/>
        <end position="43"/>
    </location>
</feature>
<dbReference type="CDD" id="cd09917">
    <property type="entry name" value="F-box_SF"/>
    <property type="match status" value="1"/>
</dbReference>
<proteinExistence type="predicted"/>
<dbReference type="InterPro" id="IPR036047">
    <property type="entry name" value="F-box-like_dom_sf"/>
</dbReference>